<evidence type="ECO:0000259" key="3">
    <source>
        <dbReference type="Pfam" id="PF00828"/>
    </source>
</evidence>
<comment type="caution">
    <text evidence="4">The sequence shown here is derived from an EMBL/GenBank/DDBJ whole genome shotgun (WGS) entry which is preliminary data.</text>
</comment>
<dbReference type="InterPro" id="IPR036227">
    <property type="entry name" value="Ribosomal_uL15/eL18_sf"/>
</dbReference>
<feature type="domain" description="Large ribosomal subunit protein uL15/eL18" evidence="3">
    <location>
        <begin position="40"/>
        <end position="94"/>
    </location>
</feature>
<dbReference type="InterPro" id="IPR021131">
    <property type="entry name" value="Ribosomal_uL15/eL18"/>
</dbReference>
<dbReference type="SUPFAM" id="SSF52080">
    <property type="entry name" value="Ribosomal proteins L15p and L18e"/>
    <property type="match status" value="1"/>
</dbReference>
<sequence>MRGPQREKTKKIAIGLKKKAKSSKKRIYARLAEELLKPRRKKKPINLWKLCKLAKKFPGRWLVTASKVLGYGKVDTKIKVIGFEFSSNAIAKLKSSKSEFLTLEEMLNSKINPSEMVIVK</sequence>
<dbReference type="EMBL" id="QMWP01000042">
    <property type="protein sequence ID" value="RLG70643.1"/>
    <property type="molecule type" value="Genomic_DNA"/>
</dbReference>
<reference evidence="4 5" key="1">
    <citation type="submission" date="2018-06" db="EMBL/GenBank/DDBJ databases">
        <title>Extensive metabolic versatility and redundancy in microbially diverse, dynamic hydrothermal sediments.</title>
        <authorList>
            <person name="Dombrowski N."/>
            <person name="Teske A."/>
            <person name="Baker B.J."/>
        </authorList>
    </citation>
    <scope>NUCLEOTIDE SEQUENCE [LARGE SCALE GENOMIC DNA]</scope>
    <source>
        <strain evidence="4">B51_G17</strain>
    </source>
</reference>
<accession>A0A497JIX8</accession>
<protein>
    <recommendedName>
        <fullName evidence="3">Large ribosomal subunit protein uL15/eL18 domain-containing protein</fullName>
    </recommendedName>
</protein>
<proteinExistence type="predicted"/>
<dbReference type="Proteomes" id="UP000278031">
    <property type="component" value="Unassembled WGS sequence"/>
</dbReference>
<dbReference type="AlphaFoldDB" id="A0A497JIX8"/>
<dbReference type="GO" id="GO:0005840">
    <property type="term" value="C:ribosome"/>
    <property type="evidence" value="ECO:0007669"/>
    <property type="project" value="UniProtKB-KW"/>
</dbReference>
<gene>
    <name evidence="4" type="ORF">DRO04_01460</name>
</gene>
<evidence type="ECO:0000313" key="5">
    <source>
        <dbReference type="Proteomes" id="UP000278031"/>
    </source>
</evidence>
<organism evidence="4 5">
    <name type="scientific">Candidatus Iainarchaeum sp</name>
    <dbReference type="NCBI Taxonomy" id="3101447"/>
    <lineage>
        <taxon>Archaea</taxon>
        <taxon>Candidatus Iainarchaeota</taxon>
        <taxon>Candidatus Iainarchaeia</taxon>
        <taxon>Candidatus Iainarchaeales</taxon>
        <taxon>Candidatus Iainarchaeaceae</taxon>
        <taxon>Candidatus Iainarchaeum</taxon>
    </lineage>
</organism>
<keyword evidence="2" id="KW-0687">Ribonucleoprotein</keyword>
<keyword evidence="1" id="KW-0689">Ribosomal protein</keyword>
<name>A0A497JIX8_9ARCH</name>
<dbReference type="GO" id="GO:1990904">
    <property type="term" value="C:ribonucleoprotein complex"/>
    <property type="evidence" value="ECO:0007669"/>
    <property type="project" value="UniProtKB-KW"/>
</dbReference>
<dbReference type="Gene3D" id="3.100.10.10">
    <property type="match status" value="1"/>
</dbReference>
<evidence type="ECO:0000256" key="1">
    <source>
        <dbReference type="ARBA" id="ARBA00022980"/>
    </source>
</evidence>
<evidence type="ECO:0000256" key="2">
    <source>
        <dbReference type="ARBA" id="ARBA00023274"/>
    </source>
</evidence>
<evidence type="ECO:0000313" key="4">
    <source>
        <dbReference type="EMBL" id="RLG70643.1"/>
    </source>
</evidence>
<dbReference type="Pfam" id="PF00828">
    <property type="entry name" value="Ribosomal_L27A"/>
    <property type="match status" value="1"/>
</dbReference>